<evidence type="ECO:0000256" key="5">
    <source>
        <dbReference type="ARBA" id="ARBA00023136"/>
    </source>
</evidence>
<keyword evidence="4 6" id="KW-1133">Transmembrane helix</keyword>
<dbReference type="Proteomes" id="UP000192917">
    <property type="component" value="Unassembled WGS sequence"/>
</dbReference>
<evidence type="ECO:0000313" key="8">
    <source>
        <dbReference type="EMBL" id="SMF46670.1"/>
    </source>
</evidence>
<evidence type="ECO:0000259" key="7">
    <source>
        <dbReference type="Pfam" id="PF09335"/>
    </source>
</evidence>
<proteinExistence type="inferred from homology"/>
<dbReference type="AlphaFoldDB" id="A0A1Y6C7R3"/>
<dbReference type="EMBL" id="FWZX01000016">
    <property type="protein sequence ID" value="SMF46670.1"/>
    <property type="molecule type" value="Genomic_DNA"/>
</dbReference>
<dbReference type="Pfam" id="PF09335">
    <property type="entry name" value="VTT_dom"/>
    <property type="match status" value="1"/>
</dbReference>
<comment type="subcellular location">
    <subcellularLocation>
        <location evidence="1 6">Cell membrane</location>
        <topology evidence="1 6">Multi-pass membrane protein</topology>
    </subcellularLocation>
</comment>
<feature type="transmembrane region" description="Helical" evidence="6">
    <location>
        <begin position="221"/>
        <end position="241"/>
    </location>
</feature>
<accession>A0A1Y6C7R3</accession>
<keyword evidence="5 6" id="KW-0472">Membrane</keyword>
<keyword evidence="2 6" id="KW-1003">Cell membrane</keyword>
<dbReference type="GO" id="GO:0005886">
    <property type="term" value="C:plasma membrane"/>
    <property type="evidence" value="ECO:0007669"/>
    <property type="project" value="UniProtKB-SubCell"/>
</dbReference>
<evidence type="ECO:0000256" key="2">
    <source>
        <dbReference type="ARBA" id="ARBA00022475"/>
    </source>
</evidence>
<feature type="transmembrane region" description="Helical" evidence="6">
    <location>
        <begin position="21"/>
        <end position="39"/>
    </location>
</feature>
<feature type="transmembrane region" description="Helical" evidence="6">
    <location>
        <begin position="147"/>
        <end position="172"/>
    </location>
</feature>
<feature type="transmembrane region" description="Helical" evidence="6">
    <location>
        <begin position="94"/>
        <end position="120"/>
    </location>
</feature>
<gene>
    <name evidence="8" type="ORF">SAMN05428998_116116</name>
</gene>
<protein>
    <recommendedName>
        <fullName evidence="6">TVP38/TMEM64 family membrane protein</fullName>
    </recommendedName>
</protein>
<dbReference type="STRING" id="560819.SAMN05428998_116116"/>
<keyword evidence="9" id="KW-1185">Reference proteome</keyword>
<evidence type="ECO:0000256" key="3">
    <source>
        <dbReference type="ARBA" id="ARBA00022692"/>
    </source>
</evidence>
<feature type="transmembrane region" description="Helical" evidence="6">
    <location>
        <begin position="59"/>
        <end position="82"/>
    </location>
</feature>
<reference evidence="8 9" key="1">
    <citation type="submission" date="2017-04" db="EMBL/GenBank/DDBJ databases">
        <authorList>
            <person name="Afonso C.L."/>
            <person name="Miller P.J."/>
            <person name="Scott M.A."/>
            <person name="Spackman E."/>
            <person name="Goraichik I."/>
            <person name="Dimitrov K.M."/>
            <person name="Suarez D.L."/>
            <person name="Swayne D.E."/>
        </authorList>
    </citation>
    <scope>NUCLEOTIDE SEQUENCE [LARGE SCALE GENOMIC DNA]</scope>
    <source>
        <strain evidence="8 9">USBA 355</strain>
    </source>
</reference>
<dbReference type="PANTHER" id="PTHR12677:SF59">
    <property type="entry name" value="GOLGI APPARATUS MEMBRANE PROTEIN TVP38-RELATED"/>
    <property type="match status" value="1"/>
</dbReference>
<evidence type="ECO:0000313" key="9">
    <source>
        <dbReference type="Proteomes" id="UP000192917"/>
    </source>
</evidence>
<dbReference type="InterPro" id="IPR032816">
    <property type="entry name" value="VTT_dom"/>
</dbReference>
<evidence type="ECO:0000256" key="6">
    <source>
        <dbReference type="RuleBase" id="RU366058"/>
    </source>
</evidence>
<evidence type="ECO:0000256" key="4">
    <source>
        <dbReference type="ARBA" id="ARBA00022989"/>
    </source>
</evidence>
<feature type="transmembrane region" description="Helical" evidence="6">
    <location>
        <begin position="179"/>
        <end position="201"/>
    </location>
</feature>
<organism evidence="8 9">
    <name type="scientific">Tistlia consotensis USBA 355</name>
    <dbReference type="NCBI Taxonomy" id="560819"/>
    <lineage>
        <taxon>Bacteria</taxon>
        <taxon>Pseudomonadati</taxon>
        <taxon>Pseudomonadota</taxon>
        <taxon>Alphaproteobacteria</taxon>
        <taxon>Rhodospirillales</taxon>
        <taxon>Rhodovibrionaceae</taxon>
        <taxon>Tistlia</taxon>
    </lineage>
</organism>
<evidence type="ECO:0000256" key="1">
    <source>
        <dbReference type="ARBA" id="ARBA00004651"/>
    </source>
</evidence>
<dbReference type="PANTHER" id="PTHR12677">
    <property type="entry name" value="GOLGI APPARATUS MEMBRANE PROTEIN TVP38-RELATED"/>
    <property type="match status" value="1"/>
</dbReference>
<name>A0A1Y6C7R3_9PROT</name>
<feature type="domain" description="VTT" evidence="7">
    <location>
        <begin position="86"/>
        <end position="199"/>
    </location>
</feature>
<keyword evidence="3 6" id="KW-0812">Transmembrane</keyword>
<sequence>MEAMSERPQIAGSRRATLKRLVPLAVIAAALAVILLLDLDRYLSLEALKEHREALTAFVAHNALLAAATFMLLYAVATALSVPGALVLTIAGGFLFGSLLATLYVVVGATLGATAVFLAARTALGDSLRRRAGPWLKRMEAGFQENAFSYLLVLRLVPLFPFFVVNLVPAFLGVGLRTYVVATFLGIIPGTYVYALAGAGLGSVFDQGGEVTLGGILTPEVVGALIGLSLLSLLPVVYKWWKTRRGG</sequence>
<dbReference type="InterPro" id="IPR015414">
    <property type="entry name" value="TMEM64"/>
</dbReference>
<comment type="similarity">
    <text evidence="6">Belongs to the TVP38/TMEM64 family.</text>
</comment>